<reference evidence="3" key="1">
    <citation type="submission" date="2015-11" db="EMBL/GenBank/DDBJ databases">
        <title>De novo transcriptome assembly of four potential Pierce s Disease insect vectors from Arizona vineyards.</title>
        <authorList>
            <person name="Tassone E.E."/>
        </authorList>
    </citation>
    <scope>NUCLEOTIDE SEQUENCE</scope>
</reference>
<gene>
    <name evidence="3" type="ORF">g.21928</name>
</gene>
<dbReference type="InterPro" id="IPR003690">
    <property type="entry name" value="MTERF"/>
</dbReference>
<dbReference type="GO" id="GO:0061668">
    <property type="term" value="P:mitochondrial ribosome assembly"/>
    <property type="evidence" value="ECO:0007669"/>
    <property type="project" value="TreeGrafter"/>
</dbReference>
<proteinExistence type="inferred from homology"/>
<keyword evidence="2" id="KW-0809">Transit peptide</keyword>
<dbReference type="InterPro" id="IPR038538">
    <property type="entry name" value="MTERF_sf"/>
</dbReference>
<evidence type="ECO:0000256" key="1">
    <source>
        <dbReference type="ARBA" id="ARBA00007692"/>
    </source>
</evidence>
<dbReference type="GO" id="GO:0003676">
    <property type="term" value="F:nucleic acid binding"/>
    <property type="evidence" value="ECO:0007669"/>
    <property type="project" value="InterPro"/>
</dbReference>
<dbReference type="PANTHER" id="PTHR13068">
    <property type="entry name" value="CGI-12 PROTEIN-RELATED"/>
    <property type="match status" value="1"/>
</dbReference>
<dbReference type="PANTHER" id="PTHR13068:SF112">
    <property type="entry name" value="TRANSCRIPTION TERMINATION FACTOR 3, MITOCHONDRIAL"/>
    <property type="match status" value="1"/>
</dbReference>
<feature type="non-terminal residue" evidence="3">
    <location>
        <position position="393"/>
    </location>
</feature>
<dbReference type="EMBL" id="GECZ01003001">
    <property type="protein sequence ID" value="JAS66768.1"/>
    <property type="molecule type" value="Transcribed_RNA"/>
</dbReference>
<accession>A0A1B6GWD7</accession>
<dbReference type="AlphaFoldDB" id="A0A1B6GWD7"/>
<dbReference type="Pfam" id="PF02536">
    <property type="entry name" value="mTERF"/>
    <property type="match status" value="1"/>
</dbReference>
<protein>
    <recommendedName>
        <fullName evidence="4">Transcription termination factor 3, mitochondrial</fullName>
    </recommendedName>
</protein>
<evidence type="ECO:0000256" key="2">
    <source>
        <dbReference type="ARBA" id="ARBA00022946"/>
    </source>
</evidence>
<dbReference type="Gene3D" id="1.25.70.10">
    <property type="entry name" value="Transcription termination factor 3, mitochondrial"/>
    <property type="match status" value="1"/>
</dbReference>
<evidence type="ECO:0000313" key="3">
    <source>
        <dbReference type="EMBL" id="JAS66768.1"/>
    </source>
</evidence>
<dbReference type="GO" id="GO:0005739">
    <property type="term" value="C:mitochondrion"/>
    <property type="evidence" value="ECO:0007669"/>
    <property type="project" value="TreeGrafter"/>
</dbReference>
<sequence length="393" mass="45438">MLHIGKINIVCVEWLLSVLNFHKREKMKYLYHIRFGFNKYFKALPINRYENQSLCLSRTLVLKSNHFCSAVKYDIHKQDIETSSLKDVGNKIHNFDTITTADIAHIKHNESGILDPYEEDVSDISPFISPSFNLAAYVNKSHSLQQLVKLGVDLHKVELRKDAAQFILNLDFEKHIKEHLRFLHDIGLPAEEFGKFITKNPFIFKQQLDDLQVRVNYLEAKKFTPGAITRIVTANPNWLNFTTIEIDKRLGFFQRTFILSGDEVRQLVVHRPSIITYDLGRITVSLCAVKGDMGFNEEEAKALLLKKPKLYDISTKALKERFDYVHNIMEISHEQILQQPGVLLFRNFIVKQRHEFLKTLGKAQYNPKLPGYISLDTLIKGSDVDFCTNVAKS</sequence>
<organism evidence="3">
    <name type="scientific">Cuerna arida</name>
    <dbReference type="NCBI Taxonomy" id="1464854"/>
    <lineage>
        <taxon>Eukaryota</taxon>
        <taxon>Metazoa</taxon>
        <taxon>Ecdysozoa</taxon>
        <taxon>Arthropoda</taxon>
        <taxon>Hexapoda</taxon>
        <taxon>Insecta</taxon>
        <taxon>Pterygota</taxon>
        <taxon>Neoptera</taxon>
        <taxon>Paraneoptera</taxon>
        <taxon>Hemiptera</taxon>
        <taxon>Auchenorrhyncha</taxon>
        <taxon>Membracoidea</taxon>
        <taxon>Cicadellidae</taxon>
        <taxon>Cicadellinae</taxon>
        <taxon>Proconiini</taxon>
        <taxon>Cuerna</taxon>
    </lineage>
</organism>
<evidence type="ECO:0008006" key="4">
    <source>
        <dbReference type="Google" id="ProtNLM"/>
    </source>
</evidence>
<comment type="similarity">
    <text evidence="1">Belongs to the mTERF family.</text>
</comment>
<name>A0A1B6GWD7_9HEMI</name>
<dbReference type="SMART" id="SM00733">
    <property type="entry name" value="Mterf"/>
    <property type="match status" value="6"/>
</dbReference>
<dbReference type="GO" id="GO:0006390">
    <property type="term" value="P:mitochondrial transcription"/>
    <property type="evidence" value="ECO:0007669"/>
    <property type="project" value="TreeGrafter"/>
</dbReference>